<protein>
    <submittedName>
        <fullName evidence="1">Uncharacterized protein</fullName>
    </submittedName>
</protein>
<sequence>MTVRAGWRPISTEEEAVIRTILCRAKIRGTRVLLDQLERAMVSHSTEWVLNVAAAGGSSELPSGPFPARTLIKSSAGYHGEIIVWITDGLVSGLEYAWIGDKPPMRWPRPEEIDVVSEAGGIGT</sequence>
<name>A0A1X1WTD8_MYCIR</name>
<comment type="caution">
    <text evidence="1">The sequence shown here is derived from an EMBL/GenBank/DDBJ whole genome shotgun (WGS) entry which is preliminary data.</text>
</comment>
<gene>
    <name evidence="1" type="ORF">AWC12_08550</name>
</gene>
<evidence type="ECO:0000313" key="1">
    <source>
        <dbReference type="EMBL" id="ORV89760.1"/>
    </source>
</evidence>
<organism evidence="1 2">
    <name type="scientific">Mycolicibacterium iranicum</name>
    <name type="common">Mycobacterium iranicum</name>
    <dbReference type="NCBI Taxonomy" id="912594"/>
    <lineage>
        <taxon>Bacteria</taxon>
        <taxon>Bacillati</taxon>
        <taxon>Actinomycetota</taxon>
        <taxon>Actinomycetes</taxon>
        <taxon>Mycobacteriales</taxon>
        <taxon>Mycobacteriaceae</taxon>
        <taxon>Mycolicibacterium</taxon>
    </lineage>
</organism>
<accession>A0A1X1WTD8</accession>
<dbReference type="EMBL" id="LQPC01000026">
    <property type="protein sequence ID" value="ORV89760.1"/>
    <property type="molecule type" value="Genomic_DNA"/>
</dbReference>
<dbReference type="Proteomes" id="UP000193622">
    <property type="component" value="Unassembled WGS sequence"/>
</dbReference>
<proteinExistence type="predicted"/>
<dbReference type="AlphaFoldDB" id="A0A1X1WTD8"/>
<reference evidence="1 2" key="1">
    <citation type="submission" date="2016-01" db="EMBL/GenBank/DDBJ databases">
        <title>The new phylogeny of the genus Mycobacterium.</title>
        <authorList>
            <person name="Tarcisio F."/>
            <person name="Conor M."/>
            <person name="Antonella G."/>
            <person name="Elisabetta G."/>
            <person name="Giulia F.S."/>
            <person name="Sara T."/>
            <person name="Anna F."/>
            <person name="Clotilde B."/>
            <person name="Roberto B."/>
            <person name="Veronica D.S."/>
            <person name="Fabio R."/>
            <person name="Monica P."/>
            <person name="Olivier J."/>
            <person name="Enrico T."/>
            <person name="Nicola S."/>
        </authorList>
    </citation>
    <scope>NUCLEOTIDE SEQUENCE [LARGE SCALE GENOMIC DNA]</scope>
    <source>
        <strain evidence="1 2">DSM 45541</strain>
    </source>
</reference>
<evidence type="ECO:0000313" key="2">
    <source>
        <dbReference type="Proteomes" id="UP000193622"/>
    </source>
</evidence>